<gene>
    <name evidence="12" type="ORF">SDC9_100617</name>
</gene>
<dbReference type="InterPro" id="IPR027417">
    <property type="entry name" value="P-loop_NTPase"/>
</dbReference>
<dbReference type="PROSITE" id="PS50893">
    <property type="entry name" value="ABC_TRANSPORTER_2"/>
    <property type="match status" value="1"/>
</dbReference>
<dbReference type="InterPro" id="IPR039421">
    <property type="entry name" value="Type_1_exporter"/>
</dbReference>
<feature type="domain" description="ABC transmembrane type-1" evidence="11">
    <location>
        <begin position="23"/>
        <end position="305"/>
    </location>
</feature>
<dbReference type="SUPFAM" id="SSF90123">
    <property type="entry name" value="ABC transporter transmembrane region"/>
    <property type="match status" value="1"/>
</dbReference>
<feature type="transmembrane region" description="Helical" evidence="9">
    <location>
        <begin position="164"/>
        <end position="181"/>
    </location>
</feature>
<keyword evidence="6 12" id="KW-0067">ATP-binding</keyword>
<protein>
    <submittedName>
        <fullName evidence="12">Putative ABC transporter ATP-binding protein</fullName>
    </submittedName>
</protein>
<dbReference type="Pfam" id="PF00005">
    <property type="entry name" value="ABC_tran"/>
    <property type="match status" value="1"/>
</dbReference>
<feature type="transmembrane region" description="Helical" evidence="9">
    <location>
        <begin position="282"/>
        <end position="303"/>
    </location>
</feature>
<evidence type="ECO:0000256" key="1">
    <source>
        <dbReference type="ARBA" id="ARBA00004651"/>
    </source>
</evidence>
<organism evidence="12">
    <name type="scientific">bioreactor metagenome</name>
    <dbReference type="NCBI Taxonomy" id="1076179"/>
    <lineage>
        <taxon>unclassified sequences</taxon>
        <taxon>metagenomes</taxon>
        <taxon>ecological metagenomes</taxon>
    </lineage>
</organism>
<proteinExistence type="predicted"/>
<feature type="transmembrane region" description="Helical" evidence="9">
    <location>
        <begin position="63"/>
        <end position="84"/>
    </location>
</feature>
<dbReference type="InterPro" id="IPR011527">
    <property type="entry name" value="ABC1_TM_dom"/>
</dbReference>
<evidence type="ECO:0000256" key="6">
    <source>
        <dbReference type="ARBA" id="ARBA00022840"/>
    </source>
</evidence>
<dbReference type="CDD" id="cd18548">
    <property type="entry name" value="ABC_6TM_Tm287_like"/>
    <property type="match status" value="1"/>
</dbReference>
<evidence type="ECO:0000256" key="3">
    <source>
        <dbReference type="ARBA" id="ARBA00022475"/>
    </source>
</evidence>
<comment type="caution">
    <text evidence="12">The sequence shown here is derived from an EMBL/GenBank/DDBJ whole genome shotgun (WGS) entry which is preliminary data.</text>
</comment>
<keyword evidence="7 9" id="KW-1133">Transmembrane helix</keyword>
<dbReference type="InterPro" id="IPR003439">
    <property type="entry name" value="ABC_transporter-like_ATP-bd"/>
</dbReference>
<evidence type="ECO:0000313" key="12">
    <source>
        <dbReference type="EMBL" id="MPM53847.1"/>
    </source>
</evidence>
<keyword evidence="4 9" id="KW-0812">Transmembrane</keyword>
<keyword evidence="5" id="KW-0547">Nucleotide-binding</keyword>
<dbReference type="PROSITE" id="PS50929">
    <property type="entry name" value="ABC_TM1F"/>
    <property type="match status" value="1"/>
</dbReference>
<dbReference type="PROSITE" id="PS00211">
    <property type="entry name" value="ABC_TRANSPORTER_1"/>
    <property type="match status" value="1"/>
</dbReference>
<dbReference type="AlphaFoldDB" id="A0A645ALD2"/>
<dbReference type="SMART" id="SM00382">
    <property type="entry name" value="AAA"/>
    <property type="match status" value="1"/>
</dbReference>
<dbReference type="PANTHER" id="PTHR43394">
    <property type="entry name" value="ATP-DEPENDENT PERMEASE MDL1, MITOCHONDRIAL"/>
    <property type="match status" value="1"/>
</dbReference>
<reference evidence="12" key="1">
    <citation type="submission" date="2019-08" db="EMBL/GenBank/DDBJ databases">
        <authorList>
            <person name="Kucharzyk K."/>
            <person name="Murdoch R.W."/>
            <person name="Higgins S."/>
            <person name="Loffler F."/>
        </authorList>
    </citation>
    <scope>NUCLEOTIDE SEQUENCE</scope>
</reference>
<evidence type="ECO:0000259" key="11">
    <source>
        <dbReference type="PROSITE" id="PS50929"/>
    </source>
</evidence>
<evidence type="ECO:0000256" key="4">
    <source>
        <dbReference type="ARBA" id="ARBA00022692"/>
    </source>
</evidence>
<dbReference type="PANTHER" id="PTHR43394:SF1">
    <property type="entry name" value="ATP-BINDING CASSETTE SUB-FAMILY B MEMBER 10, MITOCHONDRIAL"/>
    <property type="match status" value="1"/>
</dbReference>
<evidence type="ECO:0000256" key="2">
    <source>
        <dbReference type="ARBA" id="ARBA00022448"/>
    </source>
</evidence>
<evidence type="ECO:0000256" key="8">
    <source>
        <dbReference type="ARBA" id="ARBA00023136"/>
    </source>
</evidence>
<comment type="subcellular location">
    <subcellularLocation>
        <location evidence="1">Cell membrane</location>
        <topology evidence="1">Multi-pass membrane protein</topology>
    </subcellularLocation>
</comment>
<evidence type="ECO:0000256" key="7">
    <source>
        <dbReference type="ARBA" id="ARBA00022989"/>
    </source>
</evidence>
<feature type="transmembrane region" description="Helical" evidence="9">
    <location>
        <begin position="20"/>
        <end position="43"/>
    </location>
</feature>
<feature type="transmembrane region" description="Helical" evidence="9">
    <location>
        <begin position="140"/>
        <end position="158"/>
    </location>
</feature>
<dbReference type="GO" id="GO:0005524">
    <property type="term" value="F:ATP binding"/>
    <property type="evidence" value="ECO:0007669"/>
    <property type="project" value="UniProtKB-KW"/>
</dbReference>
<dbReference type="Gene3D" id="3.40.50.300">
    <property type="entry name" value="P-loop containing nucleotide triphosphate hydrolases"/>
    <property type="match status" value="1"/>
</dbReference>
<keyword evidence="2" id="KW-0813">Transport</keyword>
<evidence type="ECO:0000259" key="10">
    <source>
        <dbReference type="PROSITE" id="PS50893"/>
    </source>
</evidence>
<dbReference type="Pfam" id="PF00664">
    <property type="entry name" value="ABC_membrane"/>
    <property type="match status" value="1"/>
</dbReference>
<sequence length="584" mass="64669">MNKEEGFIKRLFPYLKGYRLPAAFSILCVSVESIMELMIPLVMANIVDVGIKNSYVSYIVNSGLQMVGFALISLATGISASYFASKASRGFGANLRKAEFDKVQDLSFANIDHFSTSSLITRLTNDVTRMERMMLMSIRMMIRSPMMFVSALLLAVYINSDLAMVFLFSIPVLVILVGLTIKKVTPLFGKLQKTIDKLNNVVQENLTAIRVVKSFVRHDYGIAKFDDVNQELKSVSMDVFDKVIIMMPVMQLIVQGTTIAVLWFGALMVGSGTFEIGKLSSFVSYILQILMSVMMMSMVLINITQSIASGKRIIEVLNVEIDITDEKADKELKVVNGDIKFEHVSFKYDVKAEKNVLEDINLDLRSGQMIGLIGGTGSAKSTLVQLIPRLYETTSGRVLVAGHDVRDYGLDELRDNVAMVLQNNTLFSGTIKDNLRWGHEEATDEELTAAAKAASAHDFIMEFPQGYDTNLGQGGVNLSGGQKQRLCIARAILKNPKVLILDDSTSAVDTKTESGIRETLKIGLKDTTKIIIAQRITSVMEADQIIILDDGKINAVGDHLSLLKSNKIYQEIYYSQKEGADFDE</sequence>
<evidence type="ECO:0000256" key="5">
    <source>
        <dbReference type="ARBA" id="ARBA00022741"/>
    </source>
</evidence>
<dbReference type="InterPro" id="IPR036640">
    <property type="entry name" value="ABC1_TM_sf"/>
</dbReference>
<dbReference type="EMBL" id="VSSQ01014529">
    <property type="protein sequence ID" value="MPM53847.1"/>
    <property type="molecule type" value="Genomic_DNA"/>
</dbReference>
<dbReference type="Gene3D" id="1.20.1560.10">
    <property type="entry name" value="ABC transporter type 1, transmembrane domain"/>
    <property type="match status" value="1"/>
</dbReference>
<accession>A0A645ALD2</accession>
<dbReference type="InterPro" id="IPR003593">
    <property type="entry name" value="AAA+_ATPase"/>
</dbReference>
<name>A0A645ALD2_9ZZZZ</name>
<dbReference type="InterPro" id="IPR017871">
    <property type="entry name" value="ABC_transporter-like_CS"/>
</dbReference>
<keyword evidence="3" id="KW-1003">Cell membrane</keyword>
<keyword evidence="8 9" id="KW-0472">Membrane</keyword>
<dbReference type="FunFam" id="3.40.50.300:FF:000221">
    <property type="entry name" value="Multidrug ABC transporter ATP-binding protein"/>
    <property type="match status" value="1"/>
</dbReference>
<evidence type="ECO:0000256" key="9">
    <source>
        <dbReference type="SAM" id="Phobius"/>
    </source>
</evidence>
<dbReference type="GO" id="GO:0005886">
    <property type="term" value="C:plasma membrane"/>
    <property type="evidence" value="ECO:0007669"/>
    <property type="project" value="UniProtKB-SubCell"/>
</dbReference>
<feature type="domain" description="ABC transporter" evidence="10">
    <location>
        <begin position="339"/>
        <end position="575"/>
    </location>
</feature>
<dbReference type="GO" id="GO:0015421">
    <property type="term" value="F:ABC-type oligopeptide transporter activity"/>
    <property type="evidence" value="ECO:0007669"/>
    <property type="project" value="TreeGrafter"/>
</dbReference>
<dbReference type="SUPFAM" id="SSF52540">
    <property type="entry name" value="P-loop containing nucleoside triphosphate hydrolases"/>
    <property type="match status" value="1"/>
</dbReference>
<feature type="transmembrane region" description="Helical" evidence="9">
    <location>
        <begin position="243"/>
        <end position="270"/>
    </location>
</feature>
<dbReference type="GO" id="GO:0016887">
    <property type="term" value="F:ATP hydrolysis activity"/>
    <property type="evidence" value="ECO:0007669"/>
    <property type="project" value="InterPro"/>
</dbReference>